<proteinExistence type="predicted"/>
<dbReference type="OrthoDB" id="3221862at2759"/>
<name>A0A550C7U2_9AGAR</name>
<organism evidence="3 4">
    <name type="scientific">Schizophyllum amplum</name>
    <dbReference type="NCBI Taxonomy" id="97359"/>
    <lineage>
        <taxon>Eukaryota</taxon>
        <taxon>Fungi</taxon>
        <taxon>Dikarya</taxon>
        <taxon>Basidiomycota</taxon>
        <taxon>Agaricomycotina</taxon>
        <taxon>Agaricomycetes</taxon>
        <taxon>Agaricomycetidae</taxon>
        <taxon>Agaricales</taxon>
        <taxon>Schizophyllaceae</taxon>
        <taxon>Schizophyllum</taxon>
    </lineage>
</organism>
<dbReference type="AlphaFoldDB" id="A0A550C7U2"/>
<feature type="domain" description="DUF6570" evidence="2">
    <location>
        <begin position="156"/>
        <end position="287"/>
    </location>
</feature>
<evidence type="ECO:0000256" key="1">
    <source>
        <dbReference type="SAM" id="MobiDB-lite"/>
    </source>
</evidence>
<feature type="region of interest" description="Disordered" evidence="1">
    <location>
        <begin position="31"/>
        <end position="62"/>
    </location>
</feature>
<feature type="non-terminal residue" evidence="3">
    <location>
        <position position="474"/>
    </location>
</feature>
<keyword evidence="4" id="KW-1185">Reference proteome</keyword>
<dbReference type="InterPro" id="IPR046700">
    <property type="entry name" value="DUF6570"/>
</dbReference>
<evidence type="ECO:0000313" key="4">
    <source>
        <dbReference type="Proteomes" id="UP000320762"/>
    </source>
</evidence>
<comment type="caution">
    <text evidence="3">The sequence shown here is derived from an EMBL/GenBank/DDBJ whole genome shotgun (WGS) entry which is preliminary data.</text>
</comment>
<dbReference type="STRING" id="97359.A0A550C7U2"/>
<accession>A0A550C7U2</accession>
<dbReference type="Pfam" id="PF20209">
    <property type="entry name" value="DUF6570"/>
    <property type="match status" value="1"/>
</dbReference>
<evidence type="ECO:0000313" key="3">
    <source>
        <dbReference type="EMBL" id="TRM60859.1"/>
    </source>
</evidence>
<reference evidence="3 4" key="1">
    <citation type="journal article" date="2019" name="New Phytol.">
        <title>Comparative genomics reveals unique wood-decay strategies and fruiting body development in the Schizophyllaceae.</title>
        <authorList>
            <person name="Almasi E."/>
            <person name="Sahu N."/>
            <person name="Krizsan K."/>
            <person name="Balint B."/>
            <person name="Kovacs G.M."/>
            <person name="Kiss B."/>
            <person name="Cseklye J."/>
            <person name="Drula E."/>
            <person name="Henrissat B."/>
            <person name="Nagy I."/>
            <person name="Chovatia M."/>
            <person name="Adam C."/>
            <person name="LaButti K."/>
            <person name="Lipzen A."/>
            <person name="Riley R."/>
            <person name="Grigoriev I.V."/>
            <person name="Nagy L.G."/>
        </authorList>
    </citation>
    <scope>NUCLEOTIDE SEQUENCE [LARGE SCALE GENOMIC DNA]</scope>
    <source>
        <strain evidence="3 4">NL-1724</strain>
    </source>
</reference>
<dbReference type="Proteomes" id="UP000320762">
    <property type="component" value="Unassembled WGS sequence"/>
</dbReference>
<feature type="non-terminal residue" evidence="3">
    <location>
        <position position="1"/>
    </location>
</feature>
<sequence length="474" mass="52861">TALSYHECTSNCEGKEYLGLFKPHMTKVQRNKMARDNPQSRRSTIHAVRNIPTPASFPPEPVTDDLTEDIVRGFCMDTSKSALEETGCACCGSLCNAESSRSINDKKIDLSLLVESGVTRKERLREEDAVQEHEGPVLSPGCERVCRSCYDCLVDGRRPHTALANGLWIGEVPDVLKGLSYAEMQLISKIRHNRAVVRVRSGRGKMIANAVMFSSPIPQVYNVLPPSREEINKVLAFTFLGTARPTPDDFKRTPMLVRLEVVEAALRWLRLNHPGYRSIEISEDNLNTYRVENPLVWEYRRIDEGDSIQEAAATSLANEDVDAPESGPCPFILKSAALDHLQNGGSVMGVGHEDKPEGIFDNAKAYPSMFPWLFPYRLGGIGMHLNGRGALSSAAQKKHLIMYHDKRFQNDLYFPMIAFNHEQIKASSSASNILLAVLNPNVLGALARRMEAGERVLAETDEERTCFEVMRSLD</sequence>
<dbReference type="EMBL" id="VDMD01000019">
    <property type="protein sequence ID" value="TRM60859.1"/>
    <property type="molecule type" value="Genomic_DNA"/>
</dbReference>
<evidence type="ECO:0000259" key="2">
    <source>
        <dbReference type="Pfam" id="PF20209"/>
    </source>
</evidence>
<protein>
    <recommendedName>
        <fullName evidence="2">DUF6570 domain-containing protein</fullName>
    </recommendedName>
</protein>
<gene>
    <name evidence="3" type="ORF">BD626DRAFT_359004</name>
</gene>